<feature type="compositionally biased region" description="Polar residues" evidence="8">
    <location>
        <begin position="789"/>
        <end position="800"/>
    </location>
</feature>
<dbReference type="RefSeq" id="XP_018192190.1">
    <property type="nucleotide sequence ID" value="XM_018334046.1"/>
</dbReference>
<feature type="compositionally biased region" description="Basic and acidic residues" evidence="8">
    <location>
        <begin position="801"/>
        <end position="813"/>
    </location>
</feature>
<dbReference type="SUPFAM" id="SSF54001">
    <property type="entry name" value="Cysteine proteinases"/>
    <property type="match status" value="1"/>
</dbReference>
<accession>A0A165JU77</accession>
<dbReference type="OMA" id="IATERWW"/>
<evidence type="ECO:0000259" key="10">
    <source>
        <dbReference type="PROSITE" id="PS50235"/>
    </source>
</evidence>
<feature type="compositionally biased region" description="Basic and acidic residues" evidence="8">
    <location>
        <begin position="723"/>
        <end position="732"/>
    </location>
</feature>
<evidence type="ECO:0000256" key="2">
    <source>
        <dbReference type="ARBA" id="ARBA00009085"/>
    </source>
</evidence>
<gene>
    <name evidence="11" type="ORF">L228DRAFT_258040</name>
</gene>
<evidence type="ECO:0000256" key="4">
    <source>
        <dbReference type="ARBA" id="ARBA00022670"/>
    </source>
</evidence>
<keyword evidence="12" id="KW-1185">Reference proteome</keyword>
<feature type="compositionally biased region" description="Polar residues" evidence="8">
    <location>
        <begin position="678"/>
        <end position="706"/>
    </location>
</feature>
<keyword evidence="9" id="KW-1133">Transmembrane helix</keyword>
<dbReference type="STRING" id="1328760.A0A165JU77"/>
<dbReference type="InParanoid" id="A0A165JU77"/>
<evidence type="ECO:0000256" key="8">
    <source>
        <dbReference type="SAM" id="MobiDB-lite"/>
    </source>
</evidence>
<organism evidence="11 12">
    <name type="scientific">Xylona heveae (strain CBS 132557 / TC161)</name>
    <dbReference type="NCBI Taxonomy" id="1328760"/>
    <lineage>
        <taxon>Eukaryota</taxon>
        <taxon>Fungi</taxon>
        <taxon>Dikarya</taxon>
        <taxon>Ascomycota</taxon>
        <taxon>Pezizomycotina</taxon>
        <taxon>Xylonomycetes</taxon>
        <taxon>Xylonales</taxon>
        <taxon>Xylonaceae</taxon>
        <taxon>Xylona</taxon>
    </lineage>
</organism>
<keyword evidence="7" id="KW-0788">Thiol protease</keyword>
<dbReference type="GO" id="GO:0004843">
    <property type="term" value="F:cysteine-type deubiquitinase activity"/>
    <property type="evidence" value="ECO:0007669"/>
    <property type="project" value="UniProtKB-EC"/>
</dbReference>
<dbReference type="InterPro" id="IPR001394">
    <property type="entry name" value="Peptidase_C19_UCH"/>
</dbReference>
<protein>
    <recommendedName>
        <fullName evidence="3">ubiquitinyl hydrolase 1</fullName>
        <ecNumber evidence="3">3.4.19.12</ecNumber>
    </recommendedName>
</protein>
<keyword evidence="4" id="KW-0645">Protease</keyword>
<dbReference type="GO" id="GO:0006508">
    <property type="term" value="P:proteolysis"/>
    <property type="evidence" value="ECO:0007669"/>
    <property type="project" value="UniProtKB-KW"/>
</dbReference>
<dbReference type="FunCoup" id="A0A165JU77">
    <property type="interactions" value="47"/>
</dbReference>
<feature type="domain" description="USP" evidence="10">
    <location>
        <begin position="145"/>
        <end position="611"/>
    </location>
</feature>
<feature type="region of interest" description="Disordered" evidence="8">
    <location>
        <begin position="270"/>
        <end position="293"/>
    </location>
</feature>
<dbReference type="InterPro" id="IPR050164">
    <property type="entry name" value="Peptidase_C19"/>
</dbReference>
<dbReference type="Pfam" id="PF00443">
    <property type="entry name" value="UCH"/>
    <property type="match status" value="1"/>
</dbReference>
<dbReference type="PANTHER" id="PTHR24006">
    <property type="entry name" value="UBIQUITIN CARBOXYL-TERMINAL HYDROLASE"/>
    <property type="match status" value="1"/>
</dbReference>
<feature type="compositionally biased region" description="Basic and acidic residues" evidence="8">
    <location>
        <begin position="762"/>
        <end position="771"/>
    </location>
</feature>
<keyword evidence="9" id="KW-0812">Transmembrane</keyword>
<dbReference type="PROSITE" id="PS50235">
    <property type="entry name" value="USP_3"/>
    <property type="match status" value="1"/>
</dbReference>
<dbReference type="GO" id="GO:0005634">
    <property type="term" value="C:nucleus"/>
    <property type="evidence" value="ECO:0007669"/>
    <property type="project" value="TreeGrafter"/>
</dbReference>
<dbReference type="Proteomes" id="UP000076632">
    <property type="component" value="Unassembled WGS sequence"/>
</dbReference>
<evidence type="ECO:0000256" key="1">
    <source>
        <dbReference type="ARBA" id="ARBA00000707"/>
    </source>
</evidence>
<dbReference type="OrthoDB" id="2020758at2759"/>
<dbReference type="PROSITE" id="PS00973">
    <property type="entry name" value="USP_2"/>
    <property type="match status" value="1"/>
</dbReference>
<dbReference type="InterPro" id="IPR028889">
    <property type="entry name" value="USP"/>
</dbReference>
<evidence type="ECO:0000256" key="9">
    <source>
        <dbReference type="SAM" id="Phobius"/>
    </source>
</evidence>
<dbReference type="GO" id="GO:0016579">
    <property type="term" value="P:protein deubiquitination"/>
    <property type="evidence" value="ECO:0007669"/>
    <property type="project" value="InterPro"/>
</dbReference>
<name>A0A165JU77_XYLHT</name>
<dbReference type="EMBL" id="KV407454">
    <property type="protein sequence ID" value="KZF26635.1"/>
    <property type="molecule type" value="Genomic_DNA"/>
</dbReference>
<sequence>MMSLRNGLSKWPTSMRLIDRLDLGFTTSASEILLYLAATLALGYHILVYFDLLPQRYFYQLLWNCLVFVTPFRLISAMDRTLASIPDENGNGSDGFSARSHAAKSEALRKIFGLEKGHLFPSIEGNRVISSVGTVWKGGSSGVPPGLGNWDNSCYQNSVIQGLASLPSLSEFLASSSTKFLGPNHGPTNFALREIIEKLNEPANCGRRFWTPAELKSMSSWQQQDAQEYFSKVLDQVDREITTVARRDLGMRGLGNITMSTAQVVEGTSRIDRQSDCSDGDIEKRQKADAKNEARSYLVPAPQRNPLEGLLAQRVGCMACGYSEGLSLVPFNCLTLPLGQGWQLDIRDCLDEYTALESIEGVECAKCTLLRRREQLEKLLQGPSVTRMDGQEDIQQLPEALRAPAAGRLLSVKEALEEADFSETTLSKKCQIPPKGRVTSTKSRQAVIARAPTCLVVHINRSIFDEYTGALRKNYAEVQFPEVLNLGPWCLGSRASKAPKQNQEELEQWRLDPRRSMLSEDSMTAYCPDGFSYDLRAVITHAGRHENGHYICYRKHPYTAGTASLAEEKGEAEDGIATERWWRLSDDQVSMVTEQNVLSQGGVFMLFYERVDDDRSSSLSDHVQPTADGTTNPDKSSPDDLTPCGSRTPLSQEAPSVPATEEFSQPHPTEENKPLRNSFLNSSPLSGPARSNSNEQSDAHDSQLSFKNGGMEQKNAQAPSIIHDLHGPEESSHTTPRIDPLSKLNAVSRPETLDSSLLATSLDRRDGDDPHPTAPQNKVPSHSKEDTDSQPNSKPASNKQYSDDRTNGGDKLKASGNSNGNRSNNDRERTRSAKTSSSSNPTNSTKPATNGIPVIAAN</sequence>
<dbReference type="PANTHER" id="PTHR24006:SF888">
    <property type="entry name" value="UBIQUITIN CARBOXYL-TERMINAL HYDROLASE 30"/>
    <property type="match status" value="1"/>
</dbReference>
<proteinExistence type="inferred from homology"/>
<evidence type="ECO:0000256" key="6">
    <source>
        <dbReference type="ARBA" id="ARBA00022801"/>
    </source>
</evidence>
<comment type="catalytic activity">
    <reaction evidence="1">
        <text>Thiol-dependent hydrolysis of ester, thioester, amide, peptide and isopeptide bonds formed by the C-terminal Gly of ubiquitin (a 76-residue protein attached to proteins as an intracellular targeting signal).</text>
        <dbReference type="EC" id="3.4.19.12"/>
    </reaction>
</comment>
<feature type="region of interest" description="Disordered" evidence="8">
    <location>
        <begin position="616"/>
        <end position="858"/>
    </location>
</feature>
<evidence type="ECO:0000313" key="11">
    <source>
        <dbReference type="EMBL" id="KZF26635.1"/>
    </source>
</evidence>
<evidence type="ECO:0000256" key="7">
    <source>
        <dbReference type="ARBA" id="ARBA00022807"/>
    </source>
</evidence>
<dbReference type="Gene3D" id="3.90.70.10">
    <property type="entry name" value="Cysteine proteinases"/>
    <property type="match status" value="1"/>
</dbReference>
<dbReference type="EC" id="3.4.19.12" evidence="3"/>
<feature type="transmembrane region" description="Helical" evidence="9">
    <location>
        <begin position="32"/>
        <end position="50"/>
    </location>
</feature>
<reference evidence="11 12" key="1">
    <citation type="journal article" date="2016" name="Fungal Biol.">
        <title>The genome of Xylona heveae provides a window into fungal endophytism.</title>
        <authorList>
            <person name="Gazis R."/>
            <person name="Kuo A."/>
            <person name="Riley R."/>
            <person name="LaButti K."/>
            <person name="Lipzen A."/>
            <person name="Lin J."/>
            <person name="Amirebrahimi M."/>
            <person name="Hesse C.N."/>
            <person name="Spatafora J.W."/>
            <person name="Henrissat B."/>
            <person name="Hainaut M."/>
            <person name="Grigoriev I.V."/>
            <person name="Hibbett D.S."/>
        </authorList>
    </citation>
    <scope>NUCLEOTIDE SEQUENCE [LARGE SCALE GENOMIC DNA]</scope>
    <source>
        <strain evidence="11 12">TC161</strain>
    </source>
</reference>
<evidence type="ECO:0000256" key="3">
    <source>
        <dbReference type="ARBA" id="ARBA00012759"/>
    </source>
</evidence>
<keyword evidence="5" id="KW-0833">Ubl conjugation pathway</keyword>
<evidence type="ECO:0000313" key="12">
    <source>
        <dbReference type="Proteomes" id="UP000076632"/>
    </source>
</evidence>
<dbReference type="InterPro" id="IPR038765">
    <property type="entry name" value="Papain-like_cys_pep_sf"/>
</dbReference>
<evidence type="ECO:0000256" key="5">
    <source>
        <dbReference type="ARBA" id="ARBA00022786"/>
    </source>
</evidence>
<dbReference type="AlphaFoldDB" id="A0A165JU77"/>
<dbReference type="InterPro" id="IPR018200">
    <property type="entry name" value="USP_CS"/>
</dbReference>
<dbReference type="GO" id="GO:0005829">
    <property type="term" value="C:cytosol"/>
    <property type="evidence" value="ECO:0007669"/>
    <property type="project" value="TreeGrafter"/>
</dbReference>
<keyword evidence="6" id="KW-0378">Hydrolase</keyword>
<keyword evidence="9" id="KW-0472">Membrane</keyword>
<comment type="similarity">
    <text evidence="2">Belongs to the peptidase C19 family.</text>
</comment>
<dbReference type="GeneID" id="28899183"/>
<dbReference type="CDD" id="cd02662">
    <property type="entry name" value="Peptidase_C19F"/>
    <property type="match status" value="1"/>
</dbReference>
<feature type="compositionally biased region" description="Low complexity" evidence="8">
    <location>
        <begin position="833"/>
        <end position="849"/>
    </location>
</feature>